<evidence type="ECO:0000313" key="1">
    <source>
        <dbReference type="EMBL" id="MFC6880440.1"/>
    </source>
</evidence>
<organism evidence="1 2">
    <name type="scientific">Actinomadura yumaensis</name>
    <dbReference type="NCBI Taxonomy" id="111807"/>
    <lineage>
        <taxon>Bacteria</taxon>
        <taxon>Bacillati</taxon>
        <taxon>Actinomycetota</taxon>
        <taxon>Actinomycetes</taxon>
        <taxon>Streptosporangiales</taxon>
        <taxon>Thermomonosporaceae</taxon>
        <taxon>Actinomadura</taxon>
    </lineage>
</organism>
<protein>
    <submittedName>
        <fullName evidence="1">Uncharacterized protein</fullName>
    </submittedName>
</protein>
<reference evidence="2" key="1">
    <citation type="journal article" date="2019" name="Int. J. Syst. Evol. Microbiol.">
        <title>The Global Catalogue of Microorganisms (GCM) 10K type strain sequencing project: providing services to taxonomists for standard genome sequencing and annotation.</title>
        <authorList>
            <consortium name="The Broad Institute Genomics Platform"/>
            <consortium name="The Broad Institute Genome Sequencing Center for Infectious Disease"/>
            <person name="Wu L."/>
            <person name="Ma J."/>
        </authorList>
    </citation>
    <scope>NUCLEOTIDE SEQUENCE [LARGE SCALE GENOMIC DNA]</scope>
    <source>
        <strain evidence="2">JCM 3369</strain>
    </source>
</reference>
<evidence type="ECO:0000313" key="2">
    <source>
        <dbReference type="Proteomes" id="UP001596380"/>
    </source>
</evidence>
<dbReference type="Proteomes" id="UP001596380">
    <property type="component" value="Unassembled WGS sequence"/>
</dbReference>
<sequence>MLVVKDSAALEAAVAAGADDIAVSGRIEGLPSLRLVPGRSLSGTDASAALAFAPGAEGVRLTADNALSSLRLETGDPAARAVFNDTSVPDLGILALSDVATVGRVEIVARDAVRAGHVAVSRLDVEAADAREALPRPYAYNVHARLGAFTLRNRQPDPDVVITAELIGVSAGREGAPVRGSGVLVAGGDADGDRAGEEGRGEGGRLEITRLTTGPVFTDGGIPEGTAGEITGGVFVAAGAYVHEVVNDGPVTTYGVNDMVLDLWGEAGTWTARAPLTSYGPSGIGFVHFGTLRRLDVAAPIETFGRGARGFNVYEGTIETAEFDRIVTHADAAVGVQIGRPCGELVVRRGIETYGAEGDSLVKGALVRLAANALSLKPGGHVRRVRVDGGLVTHGEGVAALDLVHGRIDELTVTGGVRSTGGSGR</sequence>
<proteinExistence type="predicted"/>
<accession>A0ABW2CHG4</accession>
<dbReference type="EMBL" id="JBHSXS010000005">
    <property type="protein sequence ID" value="MFC6880440.1"/>
    <property type="molecule type" value="Genomic_DNA"/>
</dbReference>
<gene>
    <name evidence="1" type="ORF">ACFQKB_11775</name>
</gene>
<dbReference type="RefSeq" id="WP_160820950.1">
    <property type="nucleotide sequence ID" value="NZ_JBHSXE010000001.1"/>
</dbReference>
<name>A0ABW2CHG4_9ACTN</name>
<keyword evidence="2" id="KW-1185">Reference proteome</keyword>
<comment type="caution">
    <text evidence="1">The sequence shown here is derived from an EMBL/GenBank/DDBJ whole genome shotgun (WGS) entry which is preliminary data.</text>
</comment>